<comment type="caution">
    <text evidence="2">The sequence shown here is derived from an EMBL/GenBank/DDBJ whole genome shotgun (WGS) entry which is preliminary data.</text>
</comment>
<feature type="compositionally biased region" description="Basic and acidic residues" evidence="1">
    <location>
        <begin position="110"/>
        <end position="120"/>
    </location>
</feature>
<feature type="region of interest" description="Disordered" evidence="1">
    <location>
        <begin position="1"/>
        <end position="127"/>
    </location>
</feature>
<feature type="compositionally biased region" description="Polar residues" evidence="1">
    <location>
        <begin position="1"/>
        <end position="31"/>
    </location>
</feature>
<evidence type="ECO:0000313" key="3">
    <source>
        <dbReference type="Proteomes" id="UP001165063"/>
    </source>
</evidence>
<evidence type="ECO:0000313" key="2">
    <source>
        <dbReference type="EMBL" id="GMG28914.1"/>
    </source>
</evidence>
<dbReference type="Proteomes" id="UP001165063">
    <property type="component" value="Unassembled WGS sequence"/>
</dbReference>
<gene>
    <name evidence="2" type="ORF">Amon01_000364600</name>
</gene>
<evidence type="ECO:0000256" key="1">
    <source>
        <dbReference type="SAM" id="MobiDB-lite"/>
    </source>
</evidence>
<sequence length="193" mass="22431">MMNSRLPKSSFSFDNPTNSRSKFHSQSTQGSGRFFLDPLENTIEEEDPDNNPDDPSIITEKQQSLNFTSNRSAREYDNSINFNHSKTDTLYSHEGSPNTRRSDNPFVPSKSDDYSVHDEMNGANQSQNQNTVFGWTKASSPQQNRSTGLGNSPERKPWFYSKWWVERKEFIIGYRKWFSTWKSFLQEITLFSN</sequence>
<feature type="compositionally biased region" description="Polar residues" evidence="1">
    <location>
        <begin position="60"/>
        <end position="71"/>
    </location>
</feature>
<feature type="compositionally biased region" description="Acidic residues" evidence="1">
    <location>
        <begin position="42"/>
        <end position="52"/>
    </location>
</feature>
<feature type="compositionally biased region" description="Polar residues" evidence="1">
    <location>
        <begin position="78"/>
        <end position="99"/>
    </location>
</feature>
<organism evidence="2 3">
    <name type="scientific">Ambrosiozyma monospora</name>
    <name type="common">Yeast</name>
    <name type="synonym">Endomycopsis monosporus</name>
    <dbReference type="NCBI Taxonomy" id="43982"/>
    <lineage>
        <taxon>Eukaryota</taxon>
        <taxon>Fungi</taxon>
        <taxon>Dikarya</taxon>
        <taxon>Ascomycota</taxon>
        <taxon>Saccharomycotina</taxon>
        <taxon>Pichiomycetes</taxon>
        <taxon>Pichiales</taxon>
        <taxon>Pichiaceae</taxon>
        <taxon>Ambrosiozyma</taxon>
    </lineage>
</organism>
<proteinExistence type="predicted"/>
<reference evidence="2" key="1">
    <citation type="submission" date="2023-04" db="EMBL/GenBank/DDBJ databases">
        <title>Ambrosiozyma monospora NBRC 1965.</title>
        <authorList>
            <person name="Ichikawa N."/>
            <person name="Sato H."/>
            <person name="Tonouchi N."/>
        </authorList>
    </citation>
    <scope>NUCLEOTIDE SEQUENCE</scope>
    <source>
        <strain evidence="2">NBRC 1965</strain>
    </source>
</reference>
<dbReference type="AlphaFoldDB" id="A0A9W6YRT5"/>
<dbReference type="EMBL" id="BSXU01001574">
    <property type="protein sequence ID" value="GMG28914.1"/>
    <property type="molecule type" value="Genomic_DNA"/>
</dbReference>
<keyword evidence="3" id="KW-1185">Reference proteome</keyword>
<name>A0A9W6YRT5_AMBMO</name>
<protein>
    <submittedName>
        <fullName evidence="2">Unnamed protein product</fullName>
    </submittedName>
</protein>
<accession>A0A9W6YRT5</accession>